<dbReference type="Pfam" id="PF04055">
    <property type="entry name" value="Radical_SAM"/>
    <property type="match status" value="1"/>
</dbReference>
<comment type="function">
    <text evidence="2">Involved in the biosynthesis of the iron-molybdenum cofactor (FeMo-co or M-cluster) found in the dinitrogenase enzyme of the nitrogenase complex in nitrogen-fixing microorganisms. NifB catalyzes the crucial step of radical SAM-dependent carbide insertion that occurs concomitant with the insertion of a 9th sulfur and the rearrangement/coupling of two [4Fe-4S] clusters into a [8Fe-9S-C] cluster, the precursor to the M-cluster.</text>
</comment>
<evidence type="ECO:0000256" key="4">
    <source>
        <dbReference type="ARBA" id="ARBA00006804"/>
    </source>
</evidence>
<dbReference type="InterPro" id="IPR036105">
    <property type="entry name" value="DiNase_FeMo-co_biosyn_sf"/>
</dbReference>
<dbReference type="SUPFAM" id="SSF53146">
    <property type="entry name" value="Nitrogenase accessory factor-like"/>
    <property type="match status" value="2"/>
</dbReference>
<protein>
    <recommendedName>
        <fullName evidence="5">FeMo cofactor biosynthesis protein NifB</fullName>
    </recommendedName>
    <alternativeName>
        <fullName evidence="14">Nitrogenase cofactor maturase NifB</fullName>
    </alternativeName>
    <alternativeName>
        <fullName evidence="13">Radical SAM assemblase NifB</fullName>
    </alternativeName>
</protein>
<dbReference type="PROSITE" id="PS51918">
    <property type="entry name" value="RADICAL_SAM"/>
    <property type="match status" value="1"/>
</dbReference>
<dbReference type="NCBIfam" id="TIGR01290">
    <property type="entry name" value="nifB"/>
    <property type="match status" value="1"/>
</dbReference>
<dbReference type="InterPro" id="IPR000385">
    <property type="entry name" value="MoaA_NifB_PqqE_Fe-S-bd_CS"/>
</dbReference>
<keyword evidence="17" id="KW-1185">Reference proteome</keyword>
<dbReference type="SFLD" id="SFLDF00281">
    <property type="entry name" value="FeMo_cofactor_biosynthesis_pro"/>
    <property type="match status" value="1"/>
</dbReference>
<evidence type="ECO:0000256" key="13">
    <source>
        <dbReference type="ARBA" id="ARBA00030926"/>
    </source>
</evidence>
<comment type="similarity">
    <text evidence="4">Belongs to the radical SAM superfamily. NifB family.</text>
</comment>
<dbReference type="PANTHER" id="PTHR43787">
    <property type="entry name" value="FEMO COFACTOR BIOSYNTHESIS PROTEIN NIFB-RELATED"/>
    <property type="match status" value="1"/>
</dbReference>
<sequence>MSSTTAFVSIGDLRKGHQALSEVIETPETGGGCGTTGGEGKASCGSSGGADDMPPEIWEKVKNHPCYSEEAHHHYARMHVAVAPACNIQCNYCNRKYDCSNESRPGVVSQKLTPDQAVKKVLAVASEIPQMTVLGIAGPGDSLANPKKTFDTMRMLHEQAPDIKLCLSTNGLALPAQVDEICKYNIDHVTITINMVDPEIGARIYPWIFWNHRRVTGVEAARILHEQQMKGLEMLTARGVLTKINSVLIPGINDEHLIEVNREVKKRGAFLHNIMPLISEPEHGTWFGLNGQRGPSAQELKAVQDACAGGANLMRHCRQCRADAVGLLGEDRSEEFTLDKIEEMAVVYDLDRRKAYQDKVEVERQAQVDAKRSALAANEADDGVDPDMKVLVAVATEGHGKVNQHFGHATEFQIFEVGYVEPPGAVRLPPEGAAGRLGSGPAPARVLSATFVGHRRVDLYCQGGYGEDEQLPSIVSAINDCHAVLVAKIGACPKDELKAAGIEPVDQYAHEYIEKAALSWFADYRKRIADGVLVHQPRGDARIRQGAYTGAAEAAA</sequence>
<evidence type="ECO:0000256" key="6">
    <source>
        <dbReference type="ARBA" id="ARBA00022485"/>
    </source>
</evidence>
<evidence type="ECO:0000256" key="7">
    <source>
        <dbReference type="ARBA" id="ARBA00022691"/>
    </source>
</evidence>
<accession>A0ABU9BBV6</accession>
<evidence type="ECO:0000256" key="10">
    <source>
        <dbReference type="ARBA" id="ARBA00023014"/>
    </source>
</evidence>
<keyword evidence="6" id="KW-0004">4Fe-4S</keyword>
<gene>
    <name evidence="16" type="primary">nifB</name>
    <name evidence="16" type="ORF">AACH11_11020</name>
</gene>
<dbReference type="PROSITE" id="PS01305">
    <property type="entry name" value="MOAA_NIFB_PQQE"/>
    <property type="match status" value="1"/>
</dbReference>
<dbReference type="PANTHER" id="PTHR43787:SF13">
    <property type="entry name" value="FEMO COFACTOR BIOSYNTHESIS PROTEIN NIFB"/>
    <property type="match status" value="1"/>
</dbReference>
<dbReference type="InterPro" id="IPR034165">
    <property type="entry name" value="NifB_C"/>
</dbReference>
<evidence type="ECO:0000256" key="1">
    <source>
        <dbReference type="ARBA" id="ARBA00001966"/>
    </source>
</evidence>
<dbReference type="InterPro" id="IPR013785">
    <property type="entry name" value="Aldolase_TIM"/>
</dbReference>
<evidence type="ECO:0000256" key="14">
    <source>
        <dbReference type="ARBA" id="ARBA00032102"/>
    </source>
</evidence>
<dbReference type="CDD" id="cd01335">
    <property type="entry name" value="Radical_SAM"/>
    <property type="match status" value="1"/>
</dbReference>
<keyword evidence="9" id="KW-0408">Iron</keyword>
<evidence type="ECO:0000256" key="9">
    <source>
        <dbReference type="ARBA" id="ARBA00023004"/>
    </source>
</evidence>
<evidence type="ECO:0000313" key="17">
    <source>
        <dbReference type="Proteomes" id="UP001368500"/>
    </source>
</evidence>
<keyword evidence="10" id="KW-0411">Iron-sulfur</keyword>
<keyword evidence="8" id="KW-0479">Metal-binding</keyword>
<evidence type="ECO:0000256" key="12">
    <source>
        <dbReference type="ARBA" id="ARBA00023239"/>
    </source>
</evidence>
<dbReference type="EMBL" id="JBBUTF010000008">
    <property type="protein sequence ID" value="MEK8026490.1"/>
    <property type="molecule type" value="Genomic_DNA"/>
</dbReference>
<dbReference type="CDD" id="cd00852">
    <property type="entry name" value="NifB"/>
    <property type="match status" value="1"/>
</dbReference>
<dbReference type="Gene3D" id="3.30.420.130">
    <property type="entry name" value="Dinitrogenase iron-molybdenum cofactor biosynthesis domain"/>
    <property type="match status" value="1"/>
</dbReference>
<dbReference type="SFLD" id="SFLDS00029">
    <property type="entry name" value="Radical_SAM"/>
    <property type="match status" value="1"/>
</dbReference>
<keyword evidence="11" id="KW-0535">Nitrogen fixation</keyword>
<organism evidence="16 17">
    <name type="scientific">Pseudaquabacterium rugosum</name>
    <dbReference type="NCBI Taxonomy" id="2984194"/>
    <lineage>
        <taxon>Bacteria</taxon>
        <taxon>Pseudomonadati</taxon>
        <taxon>Pseudomonadota</taxon>
        <taxon>Betaproteobacteria</taxon>
        <taxon>Burkholderiales</taxon>
        <taxon>Sphaerotilaceae</taxon>
        <taxon>Pseudaquabacterium</taxon>
    </lineage>
</organism>
<dbReference type="Pfam" id="PF02579">
    <property type="entry name" value="Nitro_FeMo-Co"/>
    <property type="match status" value="1"/>
</dbReference>
<dbReference type="Gene3D" id="3.20.20.70">
    <property type="entry name" value="Aldolase class I"/>
    <property type="match status" value="1"/>
</dbReference>
<evidence type="ECO:0000259" key="15">
    <source>
        <dbReference type="PROSITE" id="PS51918"/>
    </source>
</evidence>
<dbReference type="InterPro" id="IPR058240">
    <property type="entry name" value="rSAM_sf"/>
</dbReference>
<evidence type="ECO:0000256" key="8">
    <source>
        <dbReference type="ARBA" id="ARBA00022723"/>
    </source>
</evidence>
<comment type="caution">
    <text evidence="16">The sequence shown here is derived from an EMBL/GenBank/DDBJ whole genome shotgun (WGS) entry which is preliminary data.</text>
</comment>
<reference evidence="16 17" key="1">
    <citation type="submission" date="2024-04" db="EMBL/GenBank/DDBJ databases">
        <title>Novel species of the genus Ideonella isolated from streams.</title>
        <authorList>
            <person name="Lu H."/>
        </authorList>
    </citation>
    <scope>NUCLEOTIDE SEQUENCE [LARGE SCALE GENOMIC DNA]</scope>
    <source>
        <strain evidence="16 17">BYS139W</strain>
    </source>
</reference>
<evidence type="ECO:0000313" key="16">
    <source>
        <dbReference type="EMBL" id="MEK8026490.1"/>
    </source>
</evidence>
<keyword evidence="12" id="KW-0456">Lyase</keyword>
<comment type="pathway">
    <text evidence="3">Cofactor biosynthesis; Fe-Mo cofactor biosynthesis.</text>
</comment>
<evidence type="ECO:0000256" key="11">
    <source>
        <dbReference type="ARBA" id="ARBA00023231"/>
    </source>
</evidence>
<dbReference type="SFLD" id="SFLDG01068">
    <property type="entry name" value="FeMo_cofactor_biosynthesis_pro"/>
    <property type="match status" value="1"/>
</dbReference>
<dbReference type="SUPFAM" id="SSF102114">
    <property type="entry name" value="Radical SAM enzymes"/>
    <property type="match status" value="1"/>
</dbReference>
<feature type="domain" description="Radical SAM core" evidence="15">
    <location>
        <begin position="72"/>
        <end position="323"/>
    </location>
</feature>
<comment type="cofactor">
    <cofactor evidence="1">
        <name>[4Fe-4S] cluster</name>
        <dbReference type="ChEBI" id="CHEBI:49883"/>
    </cofactor>
</comment>
<dbReference type="Proteomes" id="UP001368500">
    <property type="component" value="Unassembled WGS sequence"/>
</dbReference>
<name>A0ABU9BBV6_9BURK</name>
<evidence type="ECO:0000256" key="5">
    <source>
        <dbReference type="ARBA" id="ARBA00021702"/>
    </source>
</evidence>
<evidence type="ECO:0000256" key="3">
    <source>
        <dbReference type="ARBA" id="ARBA00005155"/>
    </source>
</evidence>
<dbReference type="InterPro" id="IPR007197">
    <property type="entry name" value="rSAM"/>
</dbReference>
<evidence type="ECO:0000256" key="2">
    <source>
        <dbReference type="ARBA" id="ARBA00003522"/>
    </source>
</evidence>
<dbReference type="InterPro" id="IPR005980">
    <property type="entry name" value="Nase_CF_NifB"/>
</dbReference>
<proteinExistence type="inferred from homology"/>
<keyword evidence="7" id="KW-0949">S-adenosyl-L-methionine</keyword>
<dbReference type="RefSeq" id="WP_341374274.1">
    <property type="nucleotide sequence ID" value="NZ_JBBUTF010000008.1"/>
</dbReference>
<dbReference type="InterPro" id="IPR003731">
    <property type="entry name" value="Di-Nase_FeMo-co_biosynth"/>
</dbReference>
<dbReference type="SFLD" id="SFLDG01067">
    <property type="entry name" value="SPASM/twitch_domain_containing"/>
    <property type="match status" value="1"/>
</dbReference>